<gene>
    <name evidence="3" type="ORF">BINO364_LOCUS14819</name>
</gene>
<feature type="compositionally biased region" description="Low complexity" evidence="2">
    <location>
        <begin position="195"/>
        <end position="206"/>
    </location>
</feature>
<dbReference type="EMBL" id="OV170228">
    <property type="protein sequence ID" value="CAH0729764.1"/>
    <property type="molecule type" value="Genomic_DNA"/>
</dbReference>
<organism evidence="3 4">
    <name type="scientific">Brenthis ino</name>
    <name type="common">lesser marbled fritillary</name>
    <dbReference type="NCBI Taxonomy" id="405034"/>
    <lineage>
        <taxon>Eukaryota</taxon>
        <taxon>Metazoa</taxon>
        <taxon>Ecdysozoa</taxon>
        <taxon>Arthropoda</taxon>
        <taxon>Hexapoda</taxon>
        <taxon>Insecta</taxon>
        <taxon>Pterygota</taxon>
        <taxon>Neoptera</taxon>
        <taxon>Endopterygota</taxon>
        <taxon>Lepidoptera</taxon>
        <taxon>Glossata</taxon>
        <taxon>Ditrysia</taxon>
        <taxon>Papilionoidea</taxon>
        <taxon>Nymphalidae</taxon>
        <taxon>Heliconiinae</taxon>
        <taxon>Argynnini</taxon>
        <taxon>Brenthis</taxon>
    </lineage>
</organism>
<proteinExistence type="predicted"/>
<dbReference type="AlphaFoldDB" id="A0A8J9YGB2"/>
<evidence type="ECO:0000256" key="2">
    <source>
        <dbReference type="SAM" id="MobiDB-lite"/>
    </source>
</evidence>
<accession>A0A8J9YGB2</accession>
<keyword evidence="1" id="KW-0175">Coiled coil</keyword>
<name>A0A8J9YGB2_9NEOP</name>
<dbReference type="Proteomes" id="UP000838878">
    <property type="component" value="Chromosome 8"/>
</dbReference>
<keyword evidence="4" id="KW-1185">Reference proteome</keyword>
<protein>
    <submittedName>
        <fullName evidence="3">Uncharacterized protein</fullName>
    </submittedName>
</protein>
<feature type="non-terminal residue" evidence="3">
    <location>
        <position position="298"/>
    </location>
</feature>
<feature type="coiled-coil region" evidence="1">
    <location>
        <begin position="111"/>
        <end position="183"/>
    </location>
</feature>
<evidence type="ECO:0000313" key="4">
    <source>
        <dbReference type="Proteomes" id="UP000838878"/>
    </source>
</evidence>
<reference evidence="3" key="1">
    <citation type="submission" date="2021-12" db="EMBL/GenBank/DDBJ databases">
        <authorList>
            <person name="Martin H S."/>
        </authorList>
    </citation>
    <scope>NUCLEOTIDE SEQUENCE</scope>
</reference>
<evidence type="ECO:0000313" key="3">
    <source>
        <dbReference type="EMBL" id="CAH0729764.1"/>
    </source>
</evidence>
<sequence>MTTTASPSPSKIPTPSPLPLPLPPYVTKLIRQKSEIFPPKEVIDNKAEAHYNNILESINESKNIKTSIKENIAFHAEKLLHMVDAINCDMTDLAREVLAAVMERLDQAPEKQKQTQEMTELNTKMEKLMEQVITQNLDLKKEISELKAEIKEIKEEKSNTGLMEELQKQNIATEKTQKHLQEIKEDIKAIPISQPTPTEKPNTTPESYSHALQQASLPKPTLCLLVASKIPQGADNNLLMRTTQPAFLFDWNVNALPLASIGPTTSDCSAELPILLLRRLLPGISKWEGNEGARAESG</sequence>
<feature type="region of interest" description="Disordered" evidence="2">
    <location>
        <begin position="186"/>
        <end position="206"/>
    </location>
</feature>
<evidence type="ECO:0000256" key="1">
    <source>
        <dbReference type="SAM" id="Coils"/>
    </source>
</evidence>